<protein>
    <recommendedName>
        <fullName evidence="1">Fungal-type protein kinase domain-containing protein</fullName>
    </recommendedName>
</protein>
<dbReference type="SUPFAM" id="SSF56112">
    <property type="entry name" value="Protein kinase-like (PK-like)"/>
    <property type="match status" value="1"/>
</dbReference>
<dbReference type="Pfam" id="PF17667">
    <property type="entry name" value="Pkinase_fungal"/>
    <property type="match status" value="1"/>
</dbReference>
<gene>
    <name evidence="2" type="ORF">M422DRAFT_69713</name>
</gene>
<dbReference type="InterPro" id="IPR011009">
    <property type="entry name" value="Kinase-like_dom_sf"/>
</dbReference>
<evidence type="ECO:0000259" key="1">
    <source>
        <dbReference type="Pfam" id="PF17667"/>
    </source>
</evidence>
<dbReference type="EMBL" id="KN837178">
    <property type="protein sequence ID" value="KIJ36399.1"/>
    <property type="molecule type" value="Genomic_DNA"/>
</dbReference>
<accession>A0A0C9UNI9</accession>
<dbReference type="HOGENOM" id="CLU_005513_6_1_1"/>
<sequence>MAICPVEVRLNSEKEHRARDRLGVHMYNLFSNQATRMFAFGLTISQSTLTICLFDRAGIIYSPLDYHKYPDQFCAVILGLYSLNPEEIGQDPDIFMQSESIKTLRTVKISGKKTEVIHYTVGDPIYVSDDMFGRATNCYCVERRTNPGITYVVKDTWSSLMEGKESEGALLAHIKSCGIQSGIPVVHHFEELSVENDNGMHPDSILFNRKISSPDDNLLEDKRHTRMVMSPFGKTLTFFSSKRELLFAYRYALQAHRDLYEVAGILHRNIKPANILIVWNGDDIRGVLIDLIIYSVYPTHLLSLRLKVECNALRKHRAHSCIDDLESFYYVLVYICAARVGPGKILSPLPDFLQTWKTPTGGYHKFDFIGTPFKWKVQPWFGAIFETLVSQFHAILCNHRRAQKLAVRNKGELPILVASNVYSQMLSYLNEAIISNEKNEPQDYLVELSTARKRPLSRRNKLITTTVAGNRSLRKGVNYGRRA</sequence>
<dbReference type="AlphaFoldDB" id="A0A0C9UNI9"/>
<proteinExistence type="predicted"/>
<reference evidence="2 3" key="1">
    <citation type="submission" date="2014-06" db="EMBL/GenBank/DDBJ databases">
        <title>Evolutionary Origins and Diversification of the Mycorrhizal Mutualists.</title>
        <authorList>
            <consortium name="DOE Joint Genome Institute"/>
            <consortium name="Mycorrhizal Genomics Consortium"/>
            <person name="Kohler A."/>
            <person name="Kuo A."/>
            <person name="Nagy L.G."/>
            <person name="Floudas D."/>
            <person name="Copeland A."/>
            <person name="Barry K.W."/>
            <person name="Cichocki N."/>
            <person name="Veneault-Fourrey C."/>
            <person name="LaButti K."/>
            <person name="Lindquist E.A."/>
            <person name="Lipzen A."/>
            <person name="Lundell T."/>
            <person name="Morin E."/>
            <person name="Murat C."/>
            <person name="Riley R."/>
            <person name="Ohm R."/>
            <person name="Sun H."/>
            <person name="Tunlid A."/>
            <person name="Henrissat B."/>
            <person name="Grigoriev I.V."/>
            <person name="Hibbett D.S."/>
            <person name="Martin F."/>
        </authorList>
    </citation>
    <scope>NUCLEOTIDE SEQUENCE [LARGE SCALE GENOMIC DNA]</scope>
    <source>
        <strain evidence="2 3">SS14</strain>
    </source>
</reference>
<dbReference type="PANTHER" id="PTHR38248">
    <property type="entry name" value="FUNK1 6"/>
    <property type="match status" value="1"/>
</dbReference>
<dbReference type="InterPro" id="IPR040976">
    <property type="entry name" value="Pkinase_fungal"/>
</dbReference>
<feature type="domain" description="Fungal-type protein kinase" evidence="1">
    <location>
        <begin position="5"/>
        <end position="336"/>
    </location>
</feature>
<dbReference type="Proteomes" id="UP000054279">
    <property type="component" value="Unassembled WGS sequence"/>
</dbReference>
<evidence type="ECO:0000313" key="3">
    <source>
        <dbReference type="Proteomes" id="UP000054279"/>
    </source>
</evidence>
<keyword evidence="3" id="KW-1185">Reference proteome</keyword>
<name>A0A0C9UNI9_SPHS4</name>
<dbReference type="OrthoDB" id="5584477at2759"/>
<organism evidence="2 3">
    <name type="scientific">Sphaerobolus stellatus (strain SS14)</name>
    <dbReference type="NCBI Taxonomy" id="990650"/>
    <lineage>
        <taxon>Eukaryota</taxon>
        <taxon>Fungi</taxon>
        <taxon>Dikarya</taxon>
        <taxon>Basidiomycota</taxon>
        <taxon>Agaricomycotina</taxon>
        <taxon>Agaricomycetes</taxon>
        <taxon>Phallomycetidae</taxon>
        <taxon>Geastrales</taxon>
        <taxon>Sphaerobolaceae</taxon>
        <taxon>Sphaerobolus</taxon>
    </lineage>
</organism>
<evidence type="ECO:0000313" key="2">
    <source>
        <dbReference type="EMBL" id="KIJ36399.1"/>
    </source>
</evidence>
<dbReference type="PANTHER" id="PTHR38248:SF2">
    <property type="entry name" value="FUNK1 11"/>
    <property type="match status" value="1"/>
</dbReference>